<feature type="region of interest" description="Disordered" evidence="1">
    <location>
        <begin position="69"/>
        <end position="204"/>
    </location>
</feature>
<keyword evidence="3" id="KW-1185">Reference proteome</keyword>
<feature type="region of interest" description="Disordered" evidence="1">
    <location>
        <begin position="1"/>
        <end position="28"/>
    </location>
</feature>
<dbReference type="Proteomes" id="UP000298652">
    <property type="component" value="Chromosome 6"/>
</dbReference>
<dbReference type="AlphaFoldDB" id="A0A4U6U654"/>
<reference evidence="2" key="1">
    <citation type="submission" date="2019-03" db="EMBL/GenBank/DDBJ databases">
        <title>WGS assembly of Setaria viridis.</title>
        <authorList>
            <person name="Huang P."/>
            <person name="Jenkins J."/>
            <person name="Grimwood J."/>
            <person name="Barry K."/>
            <person name="Healey A."/>
            <person name="Mamidi S."/>
            <person name="Sreedasyam A."/>
            <person name="Shu S."/>
            <person name="Feldman M."/>
            <person name="Wu J."/>
            <person name="Yu Y."/>
            <person name="Chen C."/>
            <person name="Johnson J."/>
            <person name="Rokhsar D."/>
            <person name="Baxter I."/>
            <person name="Schmutz J."/>
            <person name="Brutnell T."/>
            <person name="Kellogg E."/>
        </authorList>
    </citation>
    <scope>NUCLEOTIDE SEQUENCE [LARGE SCALE GENOMIC DNA]</scope>
</reference>
<organism evidence="2 3">
    <name type="scientific">Setaria viridis</name>
    <name type="common">Green bristlegrass</name>
    <name type="synonym">Setaria italica subsp. viridis</name>
    <dbReference type="NCBI Taxonomy" id="4556"/>
    <lineage>
        <taxon>Eukaryota</taxon>
        <taxon>Viridiplantae</taxon>
        <taxon>Streptophyta</taxon>
        <taxon>Embryophyta</taxon>
        <taxon>Tracheophyta</taxon>
        <taxon>Spermatophyta</taxon>
        <taxon>Magnoliopsida</taxon>
        <taxon>Liliopsida</taxon>
        <taxon>Poales</taxon>
        <taxon>Poaceae</taxon>
        <taxon>PACMAD clade</taxon>
        <taxon>Panicoideae</taxon>
        <taxon>Panicodae</taxon>
        <taxon>Paniceae</taxon>
        <taxon>Cenchrinae</taxon>
        <taxon>Setaria</taxon>
    </lineage>
</organism>
<sequence length="204" mass="24569">MEDEGEGSGEPRRPITSQFLLNKYQRQQESSRFREEMMRRHEDHWRCPFFIHYWESNLRLPSADNCPKCNSPYRNNRPFRRSCSRDGRPEPISRNWREQEDQRPSVRDRLGGRSDRYDRLEDRHERNDRLGGRFDRRDQPEARTNRYNQPEDRVSAHDRLEEMADARVSDENPLGCEPEWERAKPSAKPVNPRWCPDGLTKSQK</sequence>
<evidence type="ECO:0000313" key="3">
    <source>
        <dbReference type="Proteomes" id="UP000298652"/>
    </source>
</evidence>
<proteinExistence type="predicted"/>
<dbReference type="Gramene" id="TKW09925">
    <property type="protein sequence ID" value="TKW09925"/>
    <property type="gene ID" value="SEVIR_6G133608v2"/>
</dbReference>
<dbReference type="EMBL" id="CM016557">
    <property type="protein sequence ID" value="TKW09925.1"/>
    <property type="molecule type" value="Genomic_DNA"/>
</dbReference>
<gene>
    <name evidence="2" type="ORF">SEVIR_6G133608v2</name>
</gene>
<feature type="compositionally biased region" description="Polar residues" evidence="1">
    <location>
        <begin position="15"/>
        <end position="28"/>
    </location>
</feature>
<evidence type="ECO:0000313" key="2">
    <source>
        <dbReference type="EMBL" id="TKW09925.1"/>
    </source>
</evidence>
<protein>
    <submittedName>
        <fullName evidence="2">Uncharacterized protein</fullName>
    </submittedName>
</protein>
<evidence type="ECO:0000256" key="1">
    <source>
        <dbReference type="SAM" id="MobiDB-lite"/>
    </source>
</evidence>
<accession>A0A4U6U654</accession>
<feature type="compositionally biased region" description="Basic and acidic residues" evidence="1">
    <location>
        <begin position="83"/>
        <end position="170"/>
    </location>
</feature>
<name>A0A4U6U654_SETVI</name>